<proteinExistence type="predicted"/>
<keyword evidence="3" id="KW-1185">Reference proteome</keyword>
<evidence type="ECO:0000259" key="1">
    <source>
        <dbReference type="Pfam" id="PF04937"/>
    </source>
</evidence>
<protein>
    <recommendedName>
        <fullName evidence="1">DUF659 domain-containing protein</fullName>
    </recommendedName>
</protein>
<dbReference type="EMBL" id="CM003609">
    <property type="protein sequence ID" value="KYP63515.1"/>
    <property type="molecule type" value="Genomic_DNA"/>
</dbReference>
<feature type="domain" description="DUF659" evidence="1">
    <location>
        <begin position="36"/>
        <end position="90"/>
    </location>
</feature>
<reference evidence="2 3" key="1">
    <citation type="journal article" date="2012" name="Nat. Biotechnol.">
        <title>Draft genome sequence of pigeonpea (Cajanus cajan), an orphan legume crop of resource-poor farmers.</title>
        <authorList>
            <person name="Varshney R.K."/>
            <person name="Chen W."/>
            <person name="Li Y."/>
            <person name="Bharti A.K."/>
            <person name="Saxena R.K."/>
            <person name="Schlueter J.A."/>
            <person name="Donoghue M.T."/>
            <person name="Azam S."/>
            <person name="Fan G."/>
            <person name="Whaley A.M."/>
            <person name="Farmer A.D."/>
            <person name="Sheridan J."/>
            <person name="Iwata A."/>
            <person name="Tuteja R."/>
            <person name="Penmetsa R.V."/>
            <person name="Wu W."/>
            <person name="Upadhyaya H.D."/>
            <person name="Yang S.P."/>
            <person name="Shah T."/>
            <person name="Saxena K.B."/>
            <person name="Michael T."/>
            <person name="McCombie W.R."/>
            <person name="Yang B."/>
            <person name="Zhang G."/>
            <person name="Yang H."/>
            <person name="Wang J."/>
            <person name="Spillane C."/>
            <person name="Cook D.R."/>
            <person name="May G.D."/>
            <person name="Xu X."/>
            <person name="Jackson S.A."/>
        </authorList>
    </citation>
    <scope>NUCLEOTIDE SEQUENCE [LARGE SCALE GENOMIC DNA]</scope>
    <source>
        <strain evidence="3">cv. Asha</strain>
    </source>
</reference>
<organism evidence="2 3">
    <name type="scientific">Cajanus cajan</name>
    <name type="common">Pigeon pea</name>
    <name type="synonym">Cajanus indicus</name>
    <dbReference type="NCBI Taxonomy" id="3821"/>
    <lineage>
        <taxon>Eukaryota</taxon>
        <taxon>Viridiplantae</taxon>
        <taxon>Streptophyta</taxon>
        <taxon>Embryophyta</taxon>
        <taxon>Tracheophyta</taxon>
        <taxon>Spermatophyta</taxon>
        <taxon>Magnoliopsida</taxon>
        <taxon>eudicotyledons</taxon>
        <taxon>Gunneridae</taxon>
        <taxon>Pentapetalae</taxon>
        <taxon>rosids</taxon>
        <taxon>fabids</taxon>
        <taxon>Fabales</taxon>
        <taxon>Fabaceae</taxon>
        <taxon>Papilionoideae</taxon>
        <taxon>50 kb inversion clade</taxon>
        <taxon>NPAAA clade</taxon>
        <taxon>indigoferoid/millettioid clade</taxon>
        <taxon>Phaseoleae</taxon>
        <taxon>Cajanus</taxon>
    </lineage>
</organism>
<sequence length="90" mass="10245">MICSSKLLFNLAKNPYYVNSYSFVANHMLNGFLPPGYNASRTTLLHQEKAQVERLLKPIKSTWNVKGISIVSDGWTDVQRRPLINFMIAS</sequence>
<evidence type="ECO:0000313" key="2">
    <source>
        <dbReference type="EMBL" id="KYP63515.1"/>
    </source>
</evidence>
<name>A0A151T902_CAJCA</name>
<dbReference type="OMA" id="AIARCFY"/>
<dbReference type="Proteomes" id="UP000075243">
    <property type="component" value="Chromosome 7"/>
</dbReference>
<dbReference type="Gramene" id="C.cajan_17571.t">
    <property type="protein sequence ID" value="C.cajan_17571.t.cds1"/>
    <property type="gene ID" value="C.cajan_17571"/>
</dbReference>
<gene>
    <name evidence="2" type="ORF">KK1_018092</name>
</gene>
<dbReference type="InterPro" id="IPR007021">
    <property type="entry name" value="DUF659"/>
</dbReference>
<dbReference type="STRING" id="3821.A0A151T902"/>
<dbReference type="AlphaFoldDB" id="A0A151T902"/>
<dbReference type="Pfam" id="PF04937">
    <property type="entry name" value="DUF659"/>
    <property type="match status" value="1"/>
</dbReference>
<accession>A0A151T902</accession>
<evidence type="ECO:0000313" key="3">
    <source>
        <dbReference type="Proteomes" id="UP000075243"/>
    </source>
</evidence>